<dbReference type="RefSeq" id="WP_113806730.1">
    <property type="nucleotide sequence ID" value="NZ_QOCW01000015.1"/>
</dbReference>
<dbReference type="InterPro" id="IPR005835">
    <property type="entry name" value="NTP_transferase_dom"/>
</dbReference>
<dbReference type="GO" id="GO:0005976">
    <property type="term" value="P:polysaccharide metabolic process"/>
    <property type="evidence" value="ECO:0007669"/>
    <property type="project" value="InterPro"/>
</dbReference>
<dbReference type="InterPro" id="IPR014710">
    <property type="entry name" value="RmlC-like_jellyroll"/>
</dbReference>
<dbReference type="EMBL" id="QOCW01000015">
    <property type="protein sequence ID" value="RBW68876.1"/>
    <property type="molecule type" value="Genomic_DNA"/>
</dbReference>
<evidence type="ECO:0000259" key="2">
    <source>
        <dbReference type="Pfam" id="PF01050"/>
    </source>
</evidence>
<dbReference type="Pfam" id="PF00483">
    <property type="entry name" value="NTP_transferase"/>
    <property type="match status" value="1"/>
</dbReference>
<dbReference type="InterPro" id="IPR029044">
    <property type="entry name" value="Nucleotide-diphossugar_trans"/>
</dbReference>
<protein>
    <submittedName>
        <fullName evidence="3">Mannose-1-phosphate guanylyltransferase</fullName>
    </submittedName>
</protein>
<dbReference type="InterPro" id="IPR051161">
    <property type="entry name" value="Mannose-6P_isomerase_type2"/>
</dbReference>
<dbReference type="GO" id="GO:0009298">
    <property type="term" value="P:GDP-mannose biosynthetic process"/>
    <property type="evidence" value="ECO:0007669"/>
    <property type="project" value="TreeGrafter"/>
</dbReference>
<dbReference type="Proteomes" id="UP000253314">
    <property type="component" value="Unassembled WGS sequence"/>
</dbReference>
<dbReference type="Gene3D" id="3.90.550.10">
    <property type="entry name" value="Spore Coat Polysaccharide Biosynthesis Protein SpsA, Chain A"/>
    <property type="match status" value="1"/>
</dbReference>
<dbReference type="OrthoDB" id="9806359at2"/>
<sequence>MNLVLLSGGSGKRLWPLSNDSRSKQFLRVLENEDGKLESMVQRVWGQLEALNLSDSTVIATSKSQVEMIQNQLGQQVPIIIEPERRDTFPAIALAAAYLYSIQGVGLNEVVGVLPVDPYVENKFFDRVKDLEDVLLSSNAQLALMGVNPTYPSSKYGYIVPETIEDDHIKVSHFKEKPSEEDAEQLIKDNALWNCGVFAFKLDYIISMLEVKGLPIQYDELSKQYSRLEKTSFDYEVVEKTNQIVAVSYDGYWKDLGTWNTLTEEMAGNMIGKGIISEDSNNTHLVNELDIPVTILGVPNAVVAASPDGILVADKESSPRIKSLLNGFEQRPMYEERRWGWYKVLDHTKYDEGNEVLTKRIGIKTGKNLSYQQHFKRSEVWTIIKGEGEFVLDDTIRNIKPGDVLEIPVESKHAIKAITDLEFIEVQTGSELIEEDIVRIFMNWDEIEANCASMK</sequence>
<keyword evidence="3" id="KW-0548">Nucleotidyltransferase</keyword>
<evidence type="ECO:0000259" key="1">
    <source>
        <dbReference type="Pfam" id="PF00483"/>
    </source>
</evidence>
<feature type="domain" description="Nucleotidyl transferase" evidence="1">
    <location>
        <begin position="4"/>
        <end position="266"/>
    </location>
</feature>
<gene>
    <name evidence="3" type="ORF">DS031_14155</name>
</gene>
<dbReference type="Gene3D" id="2.60.120.10">
    <property type="entry name" value="Jelly Rolls"/>
    <property type="match status" value="1"/>
</dbReference>
<dbReference type="SUPFAM" id="SSF51182">
    <property type="entry name" value="RmlC-like cupins"/>
    <property type="match status" value="1"/>
</dbReference>
<evidence type="ECO:0000313" key="3">
    <source>
        <dbReference type="EMBL" id="RBW68876.1"/>
    </source>
</evidence>
<feature type="domain" description="Mannose-6-phosphate isomerase type II C-terminal" evidence="2">
    <location>
        <begin position="337"/>
        <end position="440"/>
    </location>
</feature>
<dbReference type="SUPFAM" id="SSF53448">
    <property type="entry name" value="Nucleotide-diphospho-sugar transferases"/>
    <property type="match status" value="1"/>
</dbReference>
<proteinExistence type="predicted"/>
<dbReference type="PANTHER" id="PTHR46390:SF1">
    <property type="entry name" value="MANNOSE-1-PHOSPHATE GUANYLYLTRANSFERASE"/>
    <property type="match status" value="1"/>
</dbReference>
<accession>A0A366XT83</accession>
<dbReference type="Pfam" id="PF01050">
    <property type="entry name" value="MannoseP_isomer"/>
    <property type="match status" value="1"/>
</dbReference>
<organism evidence="3 4">
    <name type="scientific">Bacillus taeanensis</name>
    <dbReference type="NCBI Taxonomy" id="273032"/>
    <lineage>
        <taxon>Bacteria</taxon>
        <taxon>Bacillati</taxon>
        <taxon>Bacillota</taxon>
        <taxon>Bacilli</taxon>
        <taxon>Bacillales</taxon>
        <taxon>Bacillaceae</taxon>
        <taxon>Bacillus</taxon>
    </lineage>
</organism>
<dbReference type="PANTHER" id="PTHR46390">
    <property type="entry name" value="MANNOSE-1-PHOSPHATE GUANYLYLTRANSFERASE"/>
    <property type="match status" value="1"/>
</dbReference>
<dbReference type="GO" id="GO:0004475">
    <property type="term" value="F:mannose-1-phosphate guanylyltransferase (GTP) activity"/>
    <property type="evidence" value="ECO:0007669"/>
    <property type="project" value="TreeGrafter"/>
</dbReference>
<dbReference type="InterPro" id="IPR001538">
    <property type="entry name" value="Man6P_isomerase-2_C"/>
</dbReference>
<dbReference type="CDD" id="cd02213">
    <property type="entry name" value="cupin_PMI_typeII_C"/>
    <property type="match status" value="1"/>
</dbReference>
<reference evidence="3 4" key="1">
    <citation type="submission" date="2018-07" db="EMBL/GenBank/DDBJ databases">
        <title>Lottiidibacillus patelloidae gen. nov., sp. nov., isolated from the intestinal tract of a marine limpet and the reclassification of B. taeanensis BH030017T, B. algicola KMM 3737T and B. hwajinpoensis SW-72T as genus Lottiidibacillus.</title>
        <authorList>
            <person name="Liu R."/>
            <person name="Huang Z."/>
        </authorList>
    </citation>
    <scope>NUCLEOTIDE SEQUENCE [LARGE SCALE GENOMIC DNA]</scope>
    <source>
        <strain evidence="3 4">BH030017</strain>
    </source>
</reference>
<evidence type="ECO:0000313" key="4">
    <source>
        <dbReference type="Proteomes" id="UP000253314"/>
    </source>
</evidence>
<keyword evidence="3" id="KW-0808">Transferase</keyword>
<dbReference type="InterPro" id="IPR011051">
    <property type="entry name" value="RmlC_Cupin_sf"/>
</dbReference>
<comment type="caution">
    <text evidence="3">The sequence shown here is derived from an EMBL/GenBank/DDBJ whole genome shotgun (WGS) entry which is preliminary data.</text>
</comment>
<dbReference type="AlphaFoldDB" id="A0A366XT83"/>
<keyword evidence="4" id="KW-1185">Reference proteome</keyword>
<name>A0A366XT83_9BACI</name>